<dbReference type="InterPro" id="IPR020846">
    <property type="entry name" value="MFS_dom"/>
</dbReference>
<comment type="subcellular location">
    <subcellularLocation>
        <location evidence="1">Membrane</location>
        <topology evidence="1">Multi-pass membrane protein</topology>
    </subcellularLocation>
</comment>
<keyword evidence="8" id="KW-1185">Reference proteome</keyword>
<name>A0A1Y2MCV2_EPING</name>
<dbReference type="Gene3D" id="1.20.1250.20">
    <property type="entry name" value="MFS general substrate transporter like domains"/>
    <property type="match status" value="1"/>
</dbReference>
<evidence type="ECO:0000256" key="4">
    <source>
        <dbReference type="ARBA" id="ARBA00023136"/>
    </source>
</evidence>
<dbReference type="InterPro" id="IPR011701">
    <property type="entry name" value="MFS"/>
</dbReference>
<feature type="transmembrane region" description="Helical" evidence="5">
    <location>
        <begin position="242"/>
        <end position="267"/>
    </location>
</feature>
<dbReference type="Pfam" id="PF07690">
    <property type="entry name" value="MFS_1"/>
    <property type="match status" value="1"/>
</dbReference>
<dbReference type="EMBL" id="KZ107838">
    <property type="protein sequence ID" value="OSS53589.1"/>
    <property type="molecule type" value="Genomic_DNA"/>
</dbReference>
<feature type="transmembrane region" description="Helical" evidence="5">
    <location>
        <begin position="147"/>
        <end position="172"/>
    </location>
</feature>
<dbReference type="InterPro" id="IPR036259">
    <property type="entry name" value="MFS_trans_sf"/>
</dbReference>
<evidence type="ECO:0000256" key="5">
    <source>
        <dbReference type="SAM" id="Phobius"/>
    </source>
</evidence>
<dbReference type="PANTHER" id="PTHR23502:SF163">
    <property type="entry name" value="MAJOR FACILITATOR SUPERFAMILY (MFS) PROFILE DOMAIN-CONTAINING PROTEIN"/>
    <property type="match status" value="1"/>
</dbReference>
<dbReference type="GO" id="GO:0016020">
    <property type="term" value="C:membrane"/>
    <property type="evidence" value="ECO:0007669"/>
    <property type="project" value="UniProtKB-SubCell"/>
</dbReference>
<evidence type="ECO:0000313" key="8">
    <source>
        <dbReference type="Proteomes" id="UP000193240"/>
    </source>
</evidence>
<reference evidence="7 8" key="1">
    <citation type="journal article" date="2017" name="Genome Announc.">
        <title>Genome sequence of the saprophytic ascomycete Epicoccum nigrum ICMP 19927 strain isolated from New Zealand.</title>
        <authorList>
            <person name="Fokin M."/>
            <person name="Fleetwood D."/>
            <person name="Weir B.S."/>
            <person name="Villas-Boas S.G."/>
        </authorList>
    </citation>
    <scope>NUCLEOTIDE SEQUENCE [LARGE SCALE GENOMIC DNA]</scope>
    <source>
        <strain evidence="7 8">ICMP 19927</strain>
    </source>
</reference>
<accession>A0A1Y2MCV2</accession>
<dbReference type="PANTHER" id="PTHR23502">
    <property type="entry name" value="MAJOR FACILITATOR SUPERFAMILY"/>
    <property type="match status" value="1"/>
</dbReference>
<evidence type="ECO:0000256" key="3">
    <source>
        <dbReference type="ARBA" id="ARBA00022989"/>
    </source>
</evidence>
<keyword evidence="4 5" id="KW-0472">Membrane</keyword>
<keyword evidence="2 5" id="KW-0812">Transmembrane</keyword>
<feature type="transmembrane region" description="Helical" evidence="5">
    <location>
        <begin position="67"/>
        <end position="87"/>
    </location>
</feature>
<feature type="transmembrane region" description="Helical" evidence="5">
    <location>
        <begin position="279"/>
        <end position="302"/>
    </location>
</feature>
<feature type="domain" description="Major facilitator superfamily (MFS) profile" evidence="6">
    <location>
        <begin position="1"/>
        <end position="306"/>
    </location>
</feature>
<dbReference type="PROSITE" id="PS50850">
    <property type="entry name" value="MFS"/>
    <property type="match status" value="1"/>
</dbReference>
<feature type="transmembrane region" description="Helical" evidence="5">
    <location>
        <begin position="184"/>
        <end position="207"/>
    </location>
</feature>
<sequence>MGMLIAMRFLLGVSVASTVVNPCIVGDMFREEERGKALSVMGMIPFIAPVVGPSIGGVVSEALGWRWTFWLIAIIAGPLQILLFATFRETYCVRILDIETAKLRKKTVVLLVGIISGVGMSLVYVIITSLPEVYEKIYSFNKSIVGLTYWGLGIGMILSTLTVGPFVDWYLLRRTRMGTESTECRLPPMILGSTLIPFGVLAFGWVVQLVLHWIAPIFFSSPVGYGFVAIAISAWSYLVDAFGIYSASATAATVLLRNAGAACLPLAGPALVAKIEWGWGLGVLALLGFLTVPVTIALMYMGERLRLLKTHRRMIAV</sequence>
<dbReference type="InParanoid" id="A0A1Y2MCV2"/>
<dbReference type="AlphaFoldDB" id="A0A1Y2MCV2"/>
<evidence type="ECO:0000313" key="7">
    <source>
        <dbReference type="EMBL" id="OSS53589.1"/>
    </source>
</evidence>
<keyword evidence="3 5" id="KW-1133">Transmembrane helix</keyword>
<proteinExistence type="predicted"/>
<dbReference type="STRING" id="105696.A0A1Y2MCV2"/>
<feature type="transmembrane region" description="Helical" evidence="5">
    <location>
        <begin position="6"/>
        <end position="25"/>
    </location>
</feature>
<dbReference type="SUPFAM" id="SSF103473">
    <property type="entry name" value="MFS general substrate transporter"/>
    <property type="match status" value="1"/>
</dbReference>
<feature type="transmembrane region" description="Helical" evidence="5">
    <location>
        <begin position="108"/>
        <end position="127"/>
    </location>
</feature>
<feature type="transmembrane region" description="Helical" evidence="5">
    <location>
        <begin position="37"/>
        <end position="55"/>
    </location>
</feature>
<evidence type="ECO:0000256" key="1">
    <source>
        <dbReference type="ARBA" id="ARBA00004141"/>
    </source>
</evidence>
<evidence type="ECO:0000259" key="6">
    <source>
        <dbReference type="PROSITE" id="PS50850"/>
    </source>
</evidence>
<dbReference type="Proteomes" id="UP000193240">
    <property type="component" value="Unassembled WGS sequence"/>
</dbReference>
<protein>
    <recommendedName>
        <fullName evidence="6">Major facilitator superfamily (MFS) profile domain-containing protein</fullName>
    </recommendedName>
</protein>
<dbReference type="GO" id="GO:0022857">
    <property type="term" value="F:transmembrane transporter activity"/>
    <property type="evidence" value="ECO:0007669"/>
    <property type="project" value="InterPro"/>
</dbReference>
<gene>
    <name evidence="7" type="ORF">B5807_00188</name>
</gene>
<organism evidence="7 8">
    <name type="scientific">Epicoccum nigrum</name>
    <name type="common">Soil fungus</name>
    <name type="synonym">Epicoccum purpurascens</name>
    <dbReference type="NCBI Taxonomy" id="105696"/>
    <lineage>
        <taxon>Eukaryota</taxon>
        <taxon>Fungi</taxon>
        <taxon>Dikarya</taxon>
        <taxon>Ascomycota</taxon>
        <taxon>Pezizomycotina</taxon>
        <taxon>Dothideomycetes</taxon>
        <taxon>Pleosporomycetidae</taxon>
        <taxon>Pleosporales</taxon>
        <taxon>Pleosporineae</taxon>
        <taxon>Didymellaceae</taxon>
        <taxon>Epicoccum</taxon>
    </lineage>
</organism>
<evidence type="ECO:0000256" key="2">
    <source>
        <dbReference type="ARBA" id="ARBA00022692"/>
    </source>
</evidence>